<dbReference type="InterPro" id="IPR012340">
    <property type="entry name" value="NA-bd_OB-fold"/>
</dbReference>
<evidence type="ECO:0000256" key="8">
    <source>
        <dbReference type="NCBIfam" id="TIGR00038"/>
    </source>
</evidence>
<feature type="domain" description="Elongation factor P C-terminal" evidence="10">
    <location>
        <begin position="130"/>
        <end position="185"/>
    </location>
</feature>
<dbReference type="InterPro" id="IPR008991">
    <property type="entry name" value="Translation_prot_SH3-like_sf"/>
</dbReference>
<evidence type="ECO:0000256" key="9">
    <source>
        <dbReference type="RuleBase" id="RU004389"/>
    </source>
</evidence>
<dbReference type="InterPro" id="IPR015365">
    <property type="entry name" value="Elong-fact-P_C"/>
</dbReference>
<evidence type="ECO:0000256" key="7">
    <source>
        <dbReference type="HAMAP-Rule" id="MF_00141"/>
    </source>
</evidence>
<dbReference type="Gene3D" id="2.40.50.140">
    <property type="entry name" value="Nucleic acid-binding proteins"/>
    <property type="match status" value="2"/>
</dbReference>
<comment type="similarity">
    <text evidence="3 7 9">Belongs to the elongation factor P family.</text>
</comment>
<dbReference type="InterPro" id="IPR014722">
    <property type="entry name" value="Rib_uL2_dom2"/>
</dbReference>
<evidence type="ECO:0000313" key="12">
    <source>
        <dbReference type="EMBL" id="KKP67876.1"/>
    </source>
</evidence>
<dbReference type="SUPFAM" id="SSF50249">
    <property type="entry name" value="Nucleic acid-binding proteins"/>
    <property type="match status" value="2"/>
</dbReference>
<comment type="pathway">
    <text evidence="2 7">Protein biosynthesis; polypeptide chain elongation.</text>
</comment>
<protein>
    <recommendedName>
        <fullName evidence="7 8">Elongation factor P</fullName>
        <shortName evidence="7">EF-P</shortName>
    </recommendedName>
</protein>
<dbReference type="NCBIfam" id="NF001810">
    <property type="entry name" value="PRK00529.1"/>
    <property type="match status" value="1"/>
</dbReference>
<dbReference type="EMBL" id="LBPX01000008">
    <property type="protein sequence ID" value="KKP67876.1"/>
    <property type="molecule type" value="Genomic_DNA"/>
</dbReference>
<dbReference type="PANTHER" id="PTHR30053">
    <property type="entry name" value="ELONGATION FACTOR P"/>
    <property type="match status" value="1"/>
</dbReference>
<dbReference type="Proteomes" id="UP000034127">
    <property type="component" value="Unassembled WGS sequence"/>
</dbReference>
<name>A0A0G0BVT1_9BACT</name>
<evidence type="ECO:0000256" key="6">
    <source>
        <dbReference type="ARBA" id="ARBA00022917"/>
    </source>
</evidence>
<keyword evidence="4 7" id="KW-0963">Cytoplasm</keyword>
<dbReference type="NCBIfam" id="TIGR00038">
    <property type="entry name" value="efp"/>
    <property type="match status" value="1"/>
</dbReference>
<dbReference type="SMART" id="SM00841">
    <property type="entry name" value="Elong-fact-P_C"/>
    <property type="match status" value="1"/>
</dbReference>
<evidence type="ECO:0000259" key="10">
    <source>
        <dbReference type="SMART" id="SM00841"/>
    </source>
</evidence>
<gene>
    <name evidence="7" type="primary">efp</name>
    <name evidence="12" type="ORF">UR63_C0008G0028</name>
</gene>
<dbReference type="GO" id="GO:0005829">
    <property type="term" value="C:cytosol"/>
    <property type="evidence" value="ECO:0007669"/>
    <property type="project" value="UniProtKB-ARBA"/>
</dbReference>
<dbReference type="Pfam" id="PF08207">
    <property type="entry name" value="EFP_N"/>
    <property type="match status" value="1"/>
</dbReference>
<evidence type="ECO:0000259" key="11">
    <source>
        <dbReference type="SMART" id="SM01185"/>
    </source>
</evidence>
<dbReference type="HAMAP" id="MF_00141">
    <property type="entry name" value="EF_P"/>
    <property type="match status" value="1"/>
</dbReference>
<dbReference type="Gene3D" id="2.30.30.30">
    <property type="match status" value="1"/>
</dbReference>
<dbReference type="PANTHER" id="PTHR30053:SF12">
    <property type="entry name" value="ELONGATION FACTOR P (EF-P) FAMILY PROTEIN"/>
    <property type="match status" value="1"/>
</dbReference>
<evidence type="ECO:0000256" key="4">
    <source>
        <dbReference type="ARBA" id="ARBA00022490"/>
    </source>
</evidence>
<evidence type="ECO:0000256" key="5">
    <source>
        <dbReference type="ARBA" id="ARBA00022768"/>
    </source>
</evidence>
<dbReference type="Pfam" id="PF09285">
    <property type="entry name" value="Elong-fact-P_C"/>
    <property type="match status" value="1"/>
</dbReference>
<dbReference type="InterPro" id="IPR013185">
    <property type="entry name" value="Transl_elong_KOW-like"/>
</dbReference>
<keyword evidence="5 7" id="KW-0251">Elongation factor</keyword>
<dbReference type="GO" id="GO:0003746">
    <property type="term" value="F:translation elongation factor activity"/>
    <property type="evidence" value="ECO:0007669"/>
    <property type="project" value="UniProtKB-UniRule"/>
</dbReference>
<comment type="caution">
    <text evidence="12">The sequence shown here is derived from an EMBL/GenBank/DDBJ whole genome shotgun (WGS) entry which is preliminary data.</text>
</comment>
<keyword evidence="6 7" id="KW-0648">Protein biosynthesis</keyword>
<organism evidence="12 13">
    <name type="scientific">Candidatus Roizmanbacteria bacterium GW2011_GWC2_35_12</name>
    <dbReference type="NCBI Taxonomy" id="1618485"/>
    <lineage>
        <taxon>Bacteria</taxon>
        <taxon>Candidatus Roizmaniibacteriota</taxon>
    </lineage>
</organism>
<proteinExistence type="inferred from homology"/>
<dbReference type="PROSITE" id="PS01275">
    <property type="entry name" value="EFP"/>
    <property type="match status" value="1"/>
</dbReference>
<dbReference type="Pfam" id="PF01132">
    <property type="entry name" value="EFP"/>
    <property type="match status" value="1"/>
</dbReference>
<dbReference type="InterPro" id="IPR020599">
    <property type="entry name" value="Transl_elong_fac_P/YeiP"/>
</dbReference>
<dbReference type="SMART" id="SM01185">
    <property type="entry name" value="EFP"/>
    <property type="match status" value="1"/>
</dbReference>
<evidence type="ECO:0000313" key="13">
    <source>
        <dbReference type="Proteomes" id="UP000034127"/>
    </source>
</evidence>
<evidence type="ECO:0000256" key="3">
    <source>
        <dbReference type="ARBA" id="ARBA00009479"/>
    </source>
</evidence>
<feature type="domain" description="Translation elongation factor P/YeiP central" evidence="11">
    <location>
        <begin position="68"/>
        <end position="122"/>
    </location>
</feature>
<dbReference type="PIRSF" id="PIRSF005901">
    <property type="entry name" value="EF-P"/>
    <property type="match status" value="1"/>
</dbReference>
<dbReference type="CDD" id="cd05794">
    <property type="entry name" value="S1_EF-P_repeat_2"/>
    <property type="match status" value="1"/>
</dbReference>
<comment type="function">
    <text evidence="7">Involved in peptide bond synthesis. Stimulates efficient translation and peptide-bond synthesis on native or reconstituted 70S ribosomes in vitro. Probably functions indirectly by altering the affinity of the ribosome for aminoacyl-tRNA, thus increasing their reactivity as acceptors for peptidyl transferase.</text>
</comment>
<comment type="subcellular location">
    <subcellularLocation>
        <location evidence="1 7">Cytoplasm</location>
    </subcellularLocation>
</comment>
<dbReference type="GO" id="GO:0043043">
    <property type="term" value="P:peptide biosynthetic process"/>
    <property type="evidence" value="ECO:0007669"/>
    <property type="project" value="InterPro"/>
</dbReference>
<reference evidence="12 13" key="1">
    <citation type="journal article" date="2015" name="Nature">
        <title>rRNA introns, odd ribosomes, and small enigmatic genomes across a large radiation of phyla.</title>
        <authorList>
            <person name="Brown C.T."/>
            <person name="Hug L.A."/>
            <person name="Thomas B.C."/>
            <person name="Sharon I."/>
            <person name="Castelle C.J."/>
            <person name="Singh A."/>
            <person name="Wilkins M.J."/>
            <person name="Williams K.H."/>
            <person name="Banfield J.F."/>
        </authorList>
    </citation>
    <scope>NUCLEOTIDE SEQUENCE [LARGE SCALE GENOMIC DNA]</scope>
</reference>
<sequence>MKTNAGNLKKGEFVNHLGEVWQVQKADFYSPGKGSALMKAKIKNLISGKNIDYAYKSNEQVDVLDVQSVEMQYLYKDNENLYLMDERSYNQFSLPIAIVGDVCKFFKEGDRMYVYLHDDKPLSLRPPMSVKLKIVEAEDAAKGDTVSGAKKPVKLETGAMVMVPIFVKVGETISINPETGEYTGRV</sequence>
<dbReference type="AlphaFoldDB" id="A0A0G0BVT1"/>
<dbReference type="InterPro" id="IPR013852">
    <property type="entry name" value="Transl_elong_P/YeiP_CS"/>
</dbReference>
<accession>A0A0G0BVT1</accession>
<dbReference type="InterPro" id="IPR001059">
    <property type="entry name" value="Transl_elong_P/YeiP_cen"/>
</dbReference>
<evidence type="ECO:0000256" key="2">
    <source>
        <dbReference type="ARBA" id="ARBA00004815"/>
    </source>
</evidence>
<dbReference type="SUPFAM" id="SSF50104">
    <property type="entry name" value="Translation proteins SH3-like domain"/>
    <property type="match status" value="1"/>
</dbReference>
<dbReference type="InterPro" id="IPR011768">
    <property type="entry name" value="Transl_elongation_fac_P"/>
</dbReference>
<dbReference type="FunFam" id="2.40.50.140:FF:000009">
    <property type="entry name" value="Elongation factor P"/>
    <property type="match status" value="1"/>
</dbReference>
<dbReference type="FunFam" id="2.40.50.140:FF:000004">
    <property type="entry name" value="Elongation factor P"/>
    <property type="match status" value="1"/>
</dbReference>
<dbReference type="UniPathway" id="UPA00345"/>
<evidence type="ECO:0000256" key="1">
    <source>
        <dbReference type="ARBA" id="ARBA00004496"/>
    </source>
</evidence>